<evidence type="ECO:0000313" key="2">
    <source>
        <dbReference type="EMBL" id="AMM54458.1"/>
    </source>
</evidence>
<dbReference type="Gene3D" id="3.60.21.10">
    <property type="match status" value="1"/>
</dbReference>
<dbReference type="PANTHER" id="PTHR39323">
    <property type="entry name" value="BLR1149 PROTEIN"/>
    <property type="match status" value="1"/>
</dbReference>
<dbReference type="PIRSF" id="PIRSF000887">
    <property type="entry name" value="Pesterase_MJ0037"/>
    <property type="match status" value="1"/>
</dbReference>
<dbReference type="NCBIfam" id="TIGR00024">
    <property type="entry name" value="SbcD_rel_arch"/>
    <property type="match status" value="1"/>
</dbReference>
<reference evidence="2 3" key="2">
    <citation type="journal article" date="2016" name="Int. J. Syst. Evol. Microbiol.">
        <title>Pyrococcus kukulkanii sp. nov., a hyperthermophilic, piezophilic archaeon isolated from a deep-sea hydrothermal vent.</title>
        <authorList>
            <person name="Callac N."/>
            <person name="Oger P."/>
            <person name="Lesongeur F."/>
            <person name="Rattray J.E."/>
            <person name="Vannier P."/>
            <person name="Michoud G."/>
            <person name="Beauverger M."/>
            <person name="Gayet N."/>
            <person name="Rouxel O."/>
            <person name="Jebbar M."/>
            <person name="Godfroy A."/>
        </authorList>
    </citation>
    <scope>NUCLEOTIDE SEQUENCE [LARGE SCALE GENOMIC DNA]</scope>
    <source>
        <strain evidence="2 3">NCB100</strain>
    </source>
</reference>
<evidence type="ECO:0000259" key="1">
    <source>
        <dbReference type="Pfam" id="PF00149"/>
    </source>
</evidence>
<dbReference type="SUPFAM" id="SSF56300">
    <property type="entry name" value="Metallo-dependent phosphatases"/>
    <property type="match status" value="1"/>
</dbReference>
<name>A0A127BAU1_9EURY</name>
<dbReference type="GeneID" id="28491809"/>
<gene>
    <name evidence="2" type="ORF">TQ32_08185</name>
</gene>
<reference evidence="3" key="1">
    <citation type="submission" date="2015-02" db="EMBL/GenBank/DDBJ databases">
        <title>Pyrococcus kukulkanii sp. nov., a novel hyperthermophilic archaeon isolated from a deep-sea hydrothermal vent at the Guaymas Basin.</title>
        <authorList>
            <person name="Oger P.M."/>
            <person name="Callac N."/>
            <person name="Jebbar M."/>
            <person name="Godfroy A."/>
        </authorList>
    </citation>
    <scope>NUCLEOTIDE SEQUENCE [LARGE SCALE GENOMIC DNA]</scope>
    <source>
        <strain evidence="3">NCB100</strain>
    </source>
</reference>
<accession>A0A127BAU1</accession>
<protein>
    <submittedName>
        <fullName evidence="2">Metallophosphoesterase</fullName>
    </submittedName>
</protein>
<sequence>MQPRIIPEKGVILGDYLIIADLHIGFEEALVKEGKYVPKLLREVINQLINIGKKYGVEKLIIDGDLKHSFVPERREFIEISTFLESILREFSEVIVVRGNHDTGINWIRKFGVEVVDRVEVEGWTIVHGHEECECKRVIIGHEHPAIRLRDEVGATVKVSAFLRGENIIVLPAFSPWAYGNDLTLNEPISPILRSIGIEQLEILVPVENEVLRFGKFGELLEALKKLSQF</sequence>
<evidence type="ECO:0000313" key="3">
    <source>
        <dbReference type="Proteomes" id="UP000070587"/>
    </source>
</evidence>
<dbReference type="InterPro" id="IPR024173">
    <property type="entry name" value="Pesterase_MJ0037-like"/>
</dbReference>
<dbReference type="CDD" id="cd07391">
    <property type="entry name" value="MPP_PF1019"/>
    <property type="match status" value="1"/>
</dbReference>
<dbReference type="Pfam" id="PF00149">
    <property type="entry name" value="Metallophos"/>
    <property type="match status" value="1"/>
</dbReference>
<dbReference type="AlphaFoldDB" id="A0A127BAU1"/>
<dbReference type="EMBL" id="CP010835">
    <property type="protein sequence ID" value="AMM54458.1"/>
    <property type="molecule type" value="Genomic_DNA"/>
</dbReference>
<proteinExistence type="predicted"/>
<dbReference type="InterPro" id="IPR004376">
    <property type="entry name" value="Pesterase_MJ0037"/>
</dbReference>
<feature type="domain" description="Calcineurin-like phosphoesterase" evidence="1">
    <location>
        <begin position="17"/>
        <end position="137"/>
    </location>
</feature>
<dbReference type="PATRIC" id="fig|1609559.3.peg.1710"/>
<organism evidence="2 3">
    <name type="scientific">Pyrococcus kukulkanii</name>
    <dbReference type="NCBI Taxonomy" id="1609559"/>
    <lineage>
        <taxon>Archaea</taxon>
        <taxon>Methanobacteriati</taxon>
        <taxon>Methanobacteriota</taxon>
        <taxon>Thermococci</taxon>
        <taxon>Thermococcales</taxon>
        <taxon>Thermococcaceae</taxon>
        <taxon>Pyrococcus</taxon>
    </lineage>
</organism>
<dbReference type="PANTHER" id="PTHR39323:SF1">
    <property type="entry name" value="BLR1149 PROTEIN"/>
    <property type="match status" value="1"/>
</dbReference>
<dbReference type="GO" id="GO:0016787">
    <property type="term" value="F:hydrolase activity"/>
    <property type="evidence" value="ECO:0007669"/>
    <property type="project" value="InterPro"/>
</dbReference>
<dbReference type="RefSeq" id="WP_068323343.1">
    <property type="nucleotide sequence ID" value="NZ_CP010835.1"/>
</dbReference>
<dbReference type="OrthoDB" id="18264at2157"/>
<dbReference type="KEGG" id="pyc:TQ32_08185"/>
<dbReference type="InterPro" id="IPR004843">
    <property type="entry name" value="Calcineurin-like_PHP"/>
</dbReference>
<dbReference type="Proteomes" id="UP000070587">
    <property type="component" value="Chromosome"/>
</dbReference>
<dbReference type="InterPro" id="IPR029052">
    <property type="entry name" value="Metallo-depent_PP-like"/>
</dbReference>
<dbReference type="STRING" id="1609559.TQ32_08185"/>